<dbReference type="InterPro" id="IPR035418">
    <property type="entry name" value="AraC-bd_2"/>
</dbReference>
<dbReference type="OrthoDB" id="5295469at2"/>
<dbReference type="Pfam" id="PF14525">
    <property type="entry name" value="AraC_binding_2"/>
    <property type="match status" value="1"/>
</dbReference>
<keyword evidence="3" id="KW-0804">Transcription</keyword>
<reference evidence="5 6" key="1">
    <citation type="submission" date="2019-07" db="EMBL/GenBank/DDBJ databases">
        <title>Genome sequencing for Ferrovibrio sp. K5.</title>
        <authorList>
            <person name="Park S.-J."/>
        </authorList>
    </citation>
    <scope>NUCLEOTIDE SEQUENCE [LARGE SCALE GENOMIC DNA]</scope>
    <source>
        <strain evidence="5 6">K5</strain>
    </source>
</reference>
<keyword evidence="2" id="KW-0238">DNA-binding</keyword>
<keyword evidence="6" id="KW-1185">Reference proteome</keyword>
<dbReference type="PROSITE" id="PS01124">
    <property type="entry name" value="HTH_ARAC_FAMILY_2"/>
    <property type="match status" value="1"/>
</dbReference>
<dbReference type="SUPFAM" id="SSF46689">
    <property type="entry name" value="Homeodomain-like"/>
    <property type="match status" value="1"/>
</dbReference>
<dbReference type="InterPro" id="IPR050204">
    <property type="entry name" value="AraC_XylS_family_regulators"/>
</dbReference>
<dbReference type="GO" id="GO:0003700">
    <property type="term" value="F:DNA-binding transcription factor activity"/>
    <property type="evidence" value="ECO:0007669"/>
    <property type="project" value="InterPro"/>
</dbReference>
<dbReference type="PRINTS" id="PR00032">
    <property type="entry name" value="HTHARAC"/>
</dbReference>
<dbReference type="Pfam" id="PF12833">
    <property type="entry name" value="HTH_18"/>
    <property type="match status" value="1"/>
</dbReference>
<sequence length="317" mass="35677">MDLVFSTEALDRAKRYAAWRDAICDVYVHVNVKADDPDNYDGFIRETQFGNVAMTECLVSQQLISRRKSHLSKLDKDCYYVQFIQHGSVNVVQSGDSFHTSAGVGALFCASEPYDLQCMGKVRSYYLEIPRETFGNRFAGGQAPLAATMSTGRGLGRIAVEFCSMLASQGTNLDTAIRARLGEELMDVLALAFDSAHRDEPMTEQVVQKARLRSVKAWIEDHLCEPALSPELIAKSNGVSLRYLHALFRLEGQSVSNWIWNRRIELGHDMLLRSDHNARSLTEIAYRVGFSSSSHFSTMFRRRFGIRPSDVTRSRSS</sequence>
<evidence type="ECO:0000259" key="4">
    <source>
        <dbReference type="PROSITE" id="PS01124"/>
    </source>
</evidence>
<dbReference type="Proteomes" id="UP000317496">
    <property type="component" value="Chromosome"/>
</dbReference>
<accession>A0A516H1F3</accession>
<organism evidence="5 6">
    <name type="scientific">Ferrovibrio terrae</name>
    <dbReference type="NCBI Taxonomy" id="2594003"/>
    <lineage>
        <taxon>Bacteria</taxon>
        <taxon>Pseudomonadati</taxon>
        <taxon>Pseudomonadota</taxon>
        <taxon>Alphaproteobacteria</taxon>
        <taxon>Rhodospirillales</taxon>
        <taxon>Rhodospirillaceae</taxon>
        <taxon>Ferrovibrio</taxon>
    </lineage>
</organism>
<dbReference type="InterPro" id="IPR009057">
    <property type="entry name" value="Homeodomain-like_sf"/>
</dbReference>
<dbReference type="AlphaFoldDB" id="A0A516H1F3"/>
<evidence type="ECO:0000256" key="2">
    <source>
        <dbReference type="ARBA" id="ARBA00023125"/>
    </source>
</evidence>
<keyword evidence="1" id="KW-0805">Transcription regulation</keyword>
<protein>
    <submittedName>
        <fullName evidence="5">Helix-turn-helix domain-containing protein</fullName>
    </submittedName>
</protein>
<dbReference type="InterPro" id="IPR020449">
    <property type="entry name" value="Tscrpt_reg_AraC-type_HTH"/>
</dbReference>
<evidence type="ECO:0000256" key="3">
    <source>
        <dbReference type="ARBA" id="ARBA00023163"/>
    </source>
</evidence>
<proteinExistence type="predicted"/>
<dbReference type="Gene3D" id="1.10.10.60">
    <property type="entry name" value="Homeodomain-like"/>
    <property type="match status" value="1"/>
</dbReference>
<gene>
    <name evidence="5" type="ORF">FNB15_10065</name>
</gene>
<evidence type="ECO:0000256" key="1">
    <source>
        <dbReference type="ARBA" id="ARBA00023015"/>
    </source>
</evidence>
<evidence type="ECO:0000313" key="5">
    <source>
        <dbReference type="EMBL" id="QDO97592.1"/>
    </source>
</evidence>
<dbReference type="EMBL" id="CP041636">
    <property type="protein sequence ID" value="QDO97592.1"/>
    <property type="molecule type" value="Genomic_DNA"/>
</dbReference>
<dbReference type="KEGG" id="fer:FNB15_10065"/>
<dbReference type="SMART" id="SM00342">
    <property type="entry name" value="HTH_ARAC"/>
    <property type="match status" value="1"/>
</dbReference>
<dbReference type="GO" id="GO:0043565">
    <property type="term" value="F:sequence-specific DNA binding"/>
    <property type="evidence" value="ECO:0007669"/>
    <property type="project" value="InterPro"/>
</dbReference>
<feature type="domain" description="HTH araC/xylS-type" evidence="4">
    <location>
        <begin position="213"/>
        <end position="314"/>
    </location>
</feature>
<name>A0A516H1F3_9PROT</name>
<dbReference type="PANTHER" id="PTHR46796">
    <property type="entry name" value="HTH-TYPE TRANSCRIPTIONAL ACTIVATOR RHAS-RELATED"/>
    <property type="match status" value="1"/>
</dbReference>
<evidence type="ECO:0000313" key="6">
    <source>
        <dbReference type="Proteomes" id="UP000317496"/>
    </source>
</evidence>
<dbReference type="InterPro" id="IPR018060">
    <property type="entry name" value="HTH_AraC"/>
</dbReference>
<dbReference type="RefSeq" id="WP_144068573.1">
    <property type="nucleotide sequence ID" value="NZ_CP041636.1"/>
</dbReference>
<dbReference type="PANTHER" id="PTHR46796:SF6">
    <property type="entry name" value="ARAC SUBFAMILY"/>
    <property type="match status" value="1"/>
</dbReference>